<dbReference type="GO" id="GO:0016020">
    <property type="term" value="C:membrane"/>
    <property type="evidence" value="ECO:0007669"/>
    <property type="project" value="InterPro"/>
</dbReference>
<dbReference type="GO" id="GO:0017038">
    <property type="term" value="P:protein import"/>
    <property type="evidence" value="ECO:0007669"/>
    <property type="project" value="InterPro"/>
</dbReference>
<dbReference type="PANTHER" id="PTHR30612">
    <property type="entry name" value="SECA INNER MEMBRANE COMPONENT OF SEC PROTEIN SECRETION SYSTEM"/>
    <property type="match status" value="1"/>
</dbReference>
<evidence type="ECO:0000313" key="4">
    <source>
        <dbReference type="EMBL" id="CAF4258663.1"/>
    </source>
</evidence>
<organism evidence="4 5">
    <name type="scientific">Rotaria magnacalcarata</name>
    <dbReference type="NCBI Taxonomy" id="392030"/>
    <lineage>
        <taxon>Eukaryota</taxon>
        <taxon>Metazoa</taxon>
        <taxon>Spiralia</taxon>
        <taxon>Gnathifera</taxon>
        <taxon>Rotifera</taxon>
        <taxon>Eurotatoria</taxon>
        <taxon>Bdelloidea</taxon>
        <taxon>Philodinida</taxon>
        <taxon>Philodinidae</taxon>
        <taxon>Rotaria</taxon>
    </lineage>
</organism>
<dbReference type="GO" id="GO:0005524">
    <property type="term" value="F:ATP binding"/>
    <property type="evidence" value="ECO:0007669"/>
    <property type="project" value="InterPro"/>
</dbReference>
<dbReference type="EMBL" id="CAJOBF010008597">
    <property type="protein sequence ID" value="CAF4258663.1"/>
    <property type="molecule type" value="Genomic_DNA"/>
</dbReference>
<dbReference type="Proteomes" id="UP000663842">
    <property type="component" value="Unassembled WGS sequence"/>
</dbReference>
<dbReference type="GO" id="GO:0006886">
    <property type="term" value="P:intracellular protein transport"/>
    <property type="evidence" value="ECO:0007669"/>
    <property type="project" value="InterPro"/>
</dbReference>
<dbReference type="PANTHER" id="PTHR30612:SF0">
    <property type="entry name" value="CHLOROPLAST PROTEIN-TRANSPORTING ATPASE"/>
    <property type="match status" value="1"/>
</dbReference>
<proteinExistence type="predicted"/>
<evidence type="ECO:0000313" key="5">
    <source>
        <dbReference type="Proteomes" id="UP000663842"/>
    </source>
</evidence>
<evidence type="ECO:0000256" key="2">
    <source>
        <dbReference type="ARBA" id="ARBA00023010"/>
    </source>
</evidence>
<dbReference type="InterPro" id="IPR011115">
    <property type="entry name" value="SecA_DEAD"/>
</dbReference>
<dbReference type="InterPro" id="IPR000185">
    <property type="entry name" value="SecA"/>
</dbReference>
<dbReference type="AlphaFoldDB" id="A0A820F503"/>
<feature type="domain" description="SecA family profile" evidence="3">
    <location>
        <begin position="335"/>
        <end position="900"/>
    </location>
</feature>
<accession>A0A820F503</accession>
<gene>
    <name evidence="4" type="ORF">UXM345_LOCUS31147</name>
</gene>
<keyword evidence="1" id="KW-0653">Protein transport</keyword>
<dbReference type="Pfam" id="PF07517">
    <property type="entry name" value="SecA_DEAD"/>
    <property type="match status" value="1"/>
</dbReference>
<keyword evidence="1" id="KW-0813">Transport</keyword>
<protein>
    <recommendedName>
        <fullName evidence="3">SecA family profile domain-containing protein</fullName>
    </recommendedName>
</protein>
<dbReference type="PROSITE" id="PS51196">
    <property type="entry name" value="SECA_MOTOR_DEAD"/>
    <property type="match status" value="1"/>
</dbReference>
<sequence>MKRISRAHRDGQDTKGSNIVNALFQVTLLHVLFENDHPLGILNNPFVDFLDWFFDALSECESKENKMQNGQKHLIRNPNDVSSLEKFIVEKLSSLQKDKLNNLIQFEKYFQGFSGKIQENSSAETITPYDVINFNNLLDKVNESIEIERGLVISQSIFSKVLQGIRCFKNTPLAIEKLSKSSQSDWLKTLLIEHIIEKYQLIFSHENEIENLRHLLMRINENLLLLCNNVFIREYIDQIYQGVTSKSNSSLPSDQKITKEKFISIIVLMGKVSGTKQLLDQLADASFTVWDTILHEVKFSQVFKREISKCGIALSENDIEKTLLFLNRIRIQLARKIIDQMITEQSRKTNVISKDILEKIAAQALNFKELALDKAISHGDEKSEINREIQEIYNLQSYQDNPFKYVYSHLHDIIPLLLYTWSIANKTQFPKDSQIVALLLFIRSRGKGLLEQIRTGEEKTLIVGIAAVFFASCGQAVDVLSSNRDLTIEGERNENDEVNHQSYRPNLNPYQGNIIYGEVGAFQRDILEEEFSNKKIFGKRYEKRDKCLIADEVDNMCLDRARHVLYLSHEIEILTTETKDADDMSNSIDKISKFMEKNVENNNIYIPTYLHKFVKYKLKRWVDSAFQARIMREDDHFVLSIPKTDGQNNQKQKTIIVLDKDTGVEQYSTLWSHGLAQFLELKYRRKLPVESLKAVFISNKAFFQRYKSCLYDLTGTLGSENSQSFLSDLYYVKFADLSTSKKKCYNQLSNKVAFEYSDWLDLITKESIKIGKKRPVLIVCENVEATDNIWNELIRNGVPPHTIEKYRSDGDNIEERFRKTPATTDPEFNKQGGLHVILNYPPENVRVEEQVFGRTARNGAVGTGQFILQVDKFVYEHMYELDQYPTDQRKLKVEELADIISEREKINRVNKFIEKSEEAVQLGKTCLSEKEFSIGEECFEKAIAGCG</sequence>
<dbReference type="GO" id="GO:0006605">
    <property type="term" value="P:protein targeting"/>
    <property type="evidence" value="ECO:0007669"/>
    <property type="project" value="InterPro"/>
</dbReference>
<dbReference type="Gene3D" id="3.40.50.300">
    <property type="entry name" value="P-loop containing nucleotide triphosphate hydrolases"/>
    <property type="match status" value="2"/>
</dbReference>
<keyword evidence="2" id="KW-0811">Translocation</keyword>
<dbReference type="Gene3D" id="3.90.1440.10">
    <property type="entry name" value="SecA, preprotein cross-linking domain"/>
    <property type="match status" value="1"/>
</dbReference>
<name>A0A820F503_9BILA</name>
<evidence type="ECO:0000256" key="1">
    <source>
        <dbReference type="ARBA" id="ARBA00022927"/>
    </source>
</evidence>
<dbReference type="SUPFAM" id="SSF52540">
    <property type="entry name" value="P-loop containing nucleoside triphosphate hydrolases"/>
    <property type="match status" value="2"/>
</dbReference>
<dbReference type="InterPro" id="IPR027417">
    <property type="entry name" value="P-loop_NTPase"/>
</dbReference>
<dbReference type="InterPro" id="IPR014018">
    <property type="entry name" value="SecA_motor_DEAD"/>
</dbReference>
<comment type="caution">
    <text evidence="4">The sequence shown here is derived from an EMBL/GenBank/DDBJ whole genome shotgun (WGS) entry which is preliminary data.</text>
</comment>
<reference evidence="4" key="1">
    <citation type="submission" date="2021-02" db="EMBL/GenBank/DDBJ databases">
        <authorList>
            <person name="Nowell W R."/>
        </authorList>
    </citation>
    <scope>NUCLEOTIDE SEQUENCE</scope>
</reference>
<feature type="non-terminal residue" evidence="4">
    <location>
        <position position="1"/>
    </location>
</feature>
<evidence type="ECO:0000259" key="3">
    <source>
        <dbReference type="PROSITE" id="PS51196"/>
    </source>
</evidence>